<dbReference type="RefSeq" id="WP_002125854.1">
    <property type="nucleotide sequence ID" value="NZ_MUAJ01000011.1"/>
</dbReference>
<dbReference type="GO" id="GO:0016987">
    <property type="term" value="F:sigma factor activity"/>
    <property type="evidence" value="ECO:0007669"/>
    <property type="project" value="UniProtKB-KW"/>
</dbReference>
<dbReference type="Pfam" id="PF08281">
    <property type="entry name" value="Sigma70_r4_2"/>
    <property type="match status" value="1"/>
</dbReference>
<dbReference type="NCBIfam" id="TIGR02937">
    <property type="entry name" value="sigma70-ECF"/>
    <property type="match status" value="1"/>
</dbReference>
<dbReference type="EMBL" id="MUAJ01000011">
    <property type="protein sequence ID" value="OOR11982.1"/>
    <property type="molecule type" value="Genomic_DNA"/>
</dbReference>
<evidence type="ECO:0000256" key="2">
    <source>
        <dbReference type="ARBA" id="ARBA00023015"/>
    </source>
</evidence>
<dbReference type="InterPro" id="IPR039425">
    <property type="entry name" value="RNA_pol_sigma-70-like"/>
</dbReference>
<dbReference type="InterPro" id="IPR007627">
    <property type="entry name" value="RNA_pol_sigma70_r2"/>
</dbReference>
<keyword evidence="5" id="KW-0804">Transcription</keyword>
<evidence type="ECO:0000313" key="9">
    <source>
        <dbReference type="Proteomes" id="UP000190906"/>
    </source>
</evidence>
<name>A0A1S9TPV4_BACCE</name>
<comment type="caution">
    <text evidence="8">The sequence shown here is derived from an EMBL/GenBank/DDBJ whole genome shotgun (WGS) entry which is preliminary data.</text>
</comment>
<dbReference type="CDD" id="cd06171">
    <property type="entry name" value="Sigma70_r4"/>
    <property type="match status" value="1"/>
</dbReference>
<dbReference type="SUPFAM" id="SSF88659">
    <property type="entry name" value="Sigma3 and sigma4 domains of RNA polymerase sigma factors"/>
    <property type="match status" value="1"/>
</dbReference>
<dbReference type="GO" id="GO:0006352">
    <property type="term" value="P:DNA-templated transcription initiation"/>
    <property type="evidence" value="ECO:0007669"/>
    <property type="project" value="InterPro"/>
</dbReference>
<dbReference type="InterPro" id="IPR014284">
    <property type="entry name" value="RNA_pol_sigma-70_dom"/>
</dbReference>
<feature type="domain" description="RNA polymerase sigma factor 70 region 4 type 2" evidence="7">
    <location>
        <begin position="107"/>
        <end position="154"/>
    </location>
</feature>
<sequence length="161" mass="19440">MKRKQSLEEIYSEHMQDLFRYLLSLTGDSHSAEDLMQETFYRMLVHIDYYKGEEIRPWLFTIAYNAFIDWYRKEKKYKTTQIEEFHLPNVPSTEHSYFVKHEIASWLQSISSLPLERRNVLLLRDYYGFSYKEIAEMTGLSLAKVKIELHRGRKETKSIKE</sequence>
<evidence type="ECO:0000256" key="1">
    <source>
        <dbReference type="ARBA" id="ARBA00010641"/>
    </source>
</evidence>
<dbReference type="Gene3D" id="1.10.10.10">
    <property type="entry name" value="Winged helix-like DNA-binding domain superfamily/Winged helix DNA-binding domain"/>
    <property type="match status" value="1"/>
</dbReference>
<dbReference type="PANTHER" id="PTHR43133:SF52">
    <property type="entry name" value="ECF RNA POLYMERASE SIGMA FACTOR SIGL"/>
    <property type="match status" value="1"/>
</dbReference>
<keyword evidence="3" id="KW-0731">Sigma factor</keyword>
<dbReference type="Proteomes" id="UP000190906">
    <property type="component" value="Unassembled WGS sequence"/>
</dbReference>
<comment type="similarity">
    <text evidence="1">Belongs to the sigma-70 factor family. ECF subfamily.</text>
</comment>
<dbReference type="AlphaFoldDB" id="A0A1S9TPV4"/>
<dbReference type="InterPro" id="IPR036388">
    <property type="entry name" value="WH-like_DNA-bd_sf"/>
</dbReference>
<dbReference type="SUPFAM" id="SSF88946">
    <property type="entry name" value="Sigma2 domain of RNA polymerase sigma factors"/>
    <property type="match status" value="1"/>
</dbReference>
<reference evidence="8 9" key="1">
    <citation type="submission" date="2017-01" db="EMBL/GenBank/DDBJ databases">
        <title>Bacillus cereus isolates.</title>
        <authorList>
            <person name="Beno S.M."/>
        </authorList>
    </citation>
    <scope>NUCLEOTIDE SEQUENCE [LARGE SCALE GENOMIC DNA]</scope>
    <source>
        <strain evidence="8 9">FSL H8-0485</strain>
    </source>
</reference>
<evidence type="ECO:0000259" key="7">
    <source>
        <dbReference type="Pfam" id="PF08281"/>
    </source>
</evidence>
<organism evidence="8 9">
    <name type="scientific">Bacillus cereus</name>
    <dbReference type="NCBI Taxonomy" id="1396"/>
    <lineage>
        <taxon>Bacteria</taxon>
        <taxon>Bacillati</taxon>
        <taxon>Bacillota</taxon>
        <taxon>Bacilli</taxon>
        <taxon>Bacillales</taxon>
        <taxon>Bacillaceae</taxon>
        <taxon>Bacillus</taxon>
        <taxon>Bacillus cereus group</taxon>
    </lineage>
</organism>
<evidence type="ECO:0000256" key="3">
    <source>
        <dbReference type="ARBA" id="ARBA00023082"/>
    </source>
</evidence>
<protein>
    <submittedName>
        <fullName evidence="8">RNA polymerase subunit sigma</fullName>
    </submittedName>
</protein>
<dbReference type="PANTHER" id="PTHR43133">
    <property type="entry name" value="RNA POLYMERASE ECF-TYPE SIGMA FACTO"/>
    <property type="match status" value="1"/>
</dbReference>
<dbReference type="NCBIfam" id="TIGR02950">
    <property type="entry name" value="SigM_subfam"/>
    <property type="match status" value="1"/>
</dbReference>
<feature type="domain" description="RNA polymerase sigma-70 region 2" evidence="6">
    <location>
        <begin position="10"/>
        <end position="76"/>
    </location>
</feature>
<accession>A0A1S9TPV4</accession>
<dbReference type="InterPro" id="IPR014296">
    <property type="entry name" value="RNA_pol_sigma-M_bacilli"/>
</dbReference>
<keyword evidence="4" id="KW-0238">DNA-binding</keyword>
<keyword evidence="2" id="KW-0805">Transcription regulation</keyword>
<evidence type="ECO:0000256" key="5">
    <source>
        <dbReference type="ARBA" id="ARBA00023163"/>
    </source>
</evidence>
<dbReference type="Pfam" id="PF04542">
    <property type="entry name" value="Sigma70_r2"/>
    <property type="match status" value="1"/>
</dbReference>
<dbReference type="GeneID" id="66263849"/>
<gene>
    <name evidence="8" type="ORF">BW897_15065</name>
</gene>
<dbReference type="GO" id="GO:0003677">
    <property type="term" value="F:DNA binding"/>
    <property type="evidence" value="ECO:0007669"/>
    <property type="project" value="UniProtKB-KW"/>
</dbReference>
<dbReference type="NCBIfam" id="NF009193">
    <property type="entry name" value="PRK12541.1"/>
    <property type="match status" value="1"/>
</dbReference>
<dbReference type="InterPro" id="IPR013249">
    <property type="entry name" value="RNA_pol_sigma70_r4_t2"/>
</dbReference>
<evidence type="ECO:0000256" key="4">
    <source>
        <dbReference type="ARBA" id="ARBA00023125"/>
    </source>
</evidence>
<evidence type="ECO:0000313" key="8">
    <source>
        <dbReference type="EMBL" id="OOR11982.1"/>
    </source>
</evidence>
<evidence type="ECO:0000259" key="6">
    <source>
        <dbReference type="Pfam" id="PF04542"/>
    </source>
</evidence>
<proteinExistence type="inferred from homology"/>
<dbReference type="Gene3D" id="1.10.1740.10">
    <property type="match status" value="1"/>
</dbReference>
<dbReference type="InterPro" id="IPR013324">
    <property type="entry name" value="RNA_pol_sigma_r3/r4-like"/>
</dbReference>
<dbReference type="InterPro" id="IPR013325">
    <property type="entry name" value="RNA_pol_sigma_r2"/>
</dbReference>